<evidence type="ECO:0000259" key="2">
    <source>
        <dbReference type="PROSITE" id="PS50011"/>
    </source>
</evidence>
<evidence type="ECO:0000313" key="3">
    <source>
        <dbReference type="EMBL" id="KZV89648.1"/>
    </source>
</evidence>
<dbReference type="GO" id="GO:0005524">
    <property type="term" value="F:ATP binding"/>
    <property type="evidence" value="ECO:0007669"/>
    <property type="project" value="InterPro"/>
</dbReference>
<dbReference type="InterPro" id="IPR000719">
    <property type="entry name" value="Prot_kinase_dom"/>
</dbReference>
<organism evidence="3 4">
    <name type="scientific">Exidia glandulosa HHB12029</name>
    <dbReference type="NCBI Taxonomy" id="1314781"/>
    <lineage>
        <taxon>Eukaryota</taxon>
        <taxon>Fungi</taxon>
        <taxon>Dikarya</taxon>
        <taxon>Basidiomycota</taxon>
        <taxon>Agaricomycotina</taxon>
        <taxon>Agaricomycetes</taxon>
        <taxon>Auriculariales</taxon>
        <taxon>Exidiaceae</taxon>
        <taxon>Exidia</taxon>
    </lineage>
</organism>
<dbReference type="PANTHER" id="PTHR12984:SF3">
    <property type="entry name" value="N-TERMINAL KINASE-LIKE PROTEIN"/>
    <property type="match status" value="1"/>
</dbReference>
<dbReference type="AlphaFoldDB" id="A0A165FWR9"/>
<dbReference type="STRING" id="1314781.A0A165FWR9"/>
<name>A0A165FWR9_EXIGL</name>
<sequence>MDLLRSLGSAAASSILQKSGLSLPFSLGERVGELGIWTLHDAVKRDDSTEVSVFVFDANQSQKRAALPLAKNAVRKLRTIRHPDVLRFIDAVETDPLIYLVTERVKPLSKALPAWANKTDKERQEYLVWGLHRVSVALAFINDSAASTHGAVRADSILISPSGEWKLGGFEVLSNPKDEAAVLYNMGSLLPDANVYCSPEVRKSSYAVLKDHDPAVADAYALGILINSVFNPTFSVPPTTQPPHPQIAASSRGAIPPPIFAHYKRLLNPSPKARLTPKGFLELGMDTATGFFALNPLVRVCAGLDNFAVASESDKTELIRTLRESVGSFPSEFNAHRVLPSLVSALEFGGANAASLLPIVLDIGKSAPPSGKGATPAWLAAVVKLFASPDRGTRMALLEHLPSYADTLDNKLVAEKVWPHLQTGFADTVAVVREATVRAISLLAPKLGDRILNNDLLRHLAKAQLDPEPSIRTNTCILMGRLAPTLGYNTKRKVLVPAFARATKDAFVHARVAGVKAFAAATDAGCFEPEALAERVVPAVSSCLIDKEKIVRDEAFTAIAAFIKKLEAHAETMPETVIPPSTGEGPGAAPQAYGSAGSTTASAAVLGSASGAAGMLAGWAMYDLTGVAHYKIVY</sequence>
<dbReference type="PANTHER" id="PTHR12984">
    <property type="entry name" value="SCY1-RELATED S/T PROTEIN KINASE-LIKE"/>
    <property type="match status" value="1"/>
</dbReference>
<keyword evidence="4" id="KW-1185">Reference proteome</keyword>
<dbReference type="InterPro" id="IPR011989">
    <property type="entry name" value="ARM-like"/>
</dbReference>
<accession>A0A165FWR9</accession>
<dbReference type="Gene3D" id="3.30.200.20">
    <property type="entry name" value="Phosphorylase Kinase, domain 1"/>
    <property type="match status" value="1"/>
</dbReference>
<dbReference type="InterPro" id="IPR051177">
    <property type="entry name" value="CIK-Related_Protein"/>
</dbReference>
<gene>
    <name evidence="3" type="ORF">EXIGLDRAFT_695394</name>
</gene>
<proteinExistence type="predicted"/>
<evidence type="ECO:0000256" key="1">
    <source>
        <dbReference type="SAM" id="MobiDB-lite"/>
    </source>
</evidence>
<dbReference type="EMBL" id="KV426067">
    <property type="protein sequence ID" value="KZV89648.1"/>
    <property type="molecule type" value="Genomic_DNA"/>
</dbReference>
<evidence type="ECO:0000313" key="4">
    <source>
        <dbReference type="Proteomes" id="UP000077266"/>
    </source>
</evidence>
<dbReference type="FunCoup" id="A0A165FWR9">
    <property type="interactions" value="1089"/>
</dbReference>
<dbReference type="InterPro" id="IPR016024">
    <property type="entry name" value="ARM-type_fold"/>
</dbReference>
<dbReference type="SUPFAM" id="SSF56112">
    <property type="entry name" value="Protein kinase-like (PK-like)"/>
    <property type="match status" value="1"/>
</dbReference>
<dbReference type="GO" id="GO:0004672">
    <property type="term" value="F:protein kinase activity"/>
    <property type="evidence" value="ECO:0007669"/>
    <property type="project" value="InterPro"/>
</dbReference>
<dbReference type="PROSITE" id="PS50011">
    <property type="entry name" value="PROTEIN_KINASE_DOM"/>
    <property type="match status" value="1"/>
</dbReference>
<dbReference type="Proteomes" id="UP000077266">
    <property type="component" value="Unassembled WGS sequence"/>
</dbReference>
<dbReference type="InterPro" id="IPR011009">
    <property type="entry name" value="Kinase-like_dom_sf"/>
</dbReference>
<dbReference type="GO" id="GO:0006409">
    <property type="term" value="P:tRNA export from nucleus"/>
    <property type="evidence" value="ECO:0007669"/>
    <property type="project" value="TreeGrafter"/>
</dbReference>
<dbReference type="OrthoDB" id="447103at2759"/>
<protein>
    <submittedName>
        <fullName evidence="3">ARM repeat-containing protein</fullName>
    </submittedName>
</protein>
<dbReference type="Gene3D" id="1.10.510.10">
    <property type="entry name" value="Transferase(Phosphotransferase) domain 1"/>
    <property type="match status" value="1"/>
</dbReference>
<feature type="domain" description="Protein kinase" evidence="2">
    <location>
        <begin position="25"/>
        <end position="292"/>
    </location>
</feature>
<dbReference type="InParanoid" id="A0A165FWR9"/>
<dbReference type="SUPFAM" id="SSF48371">
    <property type="entry name" value="ARM repeat"/>
    <property type="match status" value="1"/>
</dbReference>
<reference evidence="3 4" key="1">
    <citation type="journal article" date="2016" name="Mol. Biol. Evol.">
        <title>Comparative Genomics of Early-Diverging Mushroom-Forming Fungi Provides Insights into the Origins of Lignocellulose Decay Capabilities.</title>
        <authorList>
            <person name="Nagy L.G."/>
            <person name="Riley R."/>
            <person name="Tritt A."/>
            <person name="Adam C."/>
            <person name="Daum C."/>
            <person name="Floudas D."/>
            <person name="Sun H."/>
            <person name="Yadav J.S."/>
            <person name="Pangilinan J."/>
            <person name="Larsson K.H."/>
            <person name="Matsuura K."/>
            <person name="Barry K."/>
            <person name="Labutti K."/>
            <person name="Kuo R."/>
            <person name="Ohm R.A."/>
            <person name="Bhattacharya S.S."/>
            <person name="Shirouzu T."/>
            <person name="Yoshinaga Y."/>
            <person name="Martin F.M."/>
            <person name="Grigoriev I.V."/>
            <person name="Hibbett D.S."/>
        </authorList>
    </citation>
    <scope>NUCLEOTIDE SEQUENCE [LARGE SCALE GENOMIC DNA]</scope>
    <source>
        <strain evidence="3 4">HHB12029</strain>
    </source>
</reference>
<dbReference type="Gene3D" id="1.25.10.10">
    <property type="entry name" value="Leucine-rich Repeat Variant"/>
    <property type="match status" value="1"/>
</dbReference>
<dbReference type="GO" id="GO:0005737">
    <property type="term" value="C:cytoplasm"/>
    <property type="evidence" value="ECO:0007669"/>
    <property type="project" value="TreeGrafter"/>
</dbReference>
<feature type="region of interest" description="Disordered" evidence="1">
    <location>
        <begin position="575"/>
        <end position="594"/>
    </location>
</feature>